<evidence type="ECO:0000313" key="2">
    <source>
        <dbReference type="Proteomes" id="UP000001294"/>
    </source>
</evidence>
<keyword evidence="2" id="KW-1185">Reference proteome</keyword>
<evidence type="ECO:0000313" key="1">
    <source>
        <dbReference type="EMBL" id="EEA28796.1"/>
    </source>
</evidence>
<dbReference type="AlphaFoldDB" id="B6Q7R1"/>
<accession>B6Q7R1</accession>
<dbReference type="EMBL" id="DS995899">
    <property type="protein sequence ID" value="EEA28796.1"/>
    <property type="molecule type" value="Genomic_DNA"/>
</dbReference>
<dbReference type="VEuPathDB" id="FungiDB:PMAA_035890"/>
<protein>
    <submittedName>
        <fullName evidence="1">Uncharacterized protein</fullName>
    </submittedName>
</protein>
<dbReference type="Proteomes" id="UP000001294">
    <property type="component" value="Unassembled WGS sequence"/>
</dbReference>
<sequence length="247" mass="28703">MKRGVTDALLGQYSDKDRPPHLAPFHEERIYYGVTKEYEAYQSRKKKRKVHDPPCRNESIARVSQWIDDFISESDNFDRLVQRHIYLIDEIDHLQKQQAQSLSCGDVTVCSEDFDHDDEEVKSLHQDLESTIQDIQLQKQDLGHLVDRLNGVPEAWDYWGYWFSDEPEDRIWTVRCVMGGGCCGRQCSCCPKPRRTATGEAFPYWTLTGNSSDALSHCSEECGCCRRYWGFRRVFREDDGSLACVMI</sequence>
<name>B6Q7R1_TALMQ</name>
<dbReference type="HOGENOM" id="CLU_1124874_0_0_1"/>
<reference evidence="2" key="1">
    <citation type="journal article" date="2015" name="Genome Announc.">
        <title>Genome sequence of the AIDS-associated pathogen Penicillium marneffei (ATCC18224) and its near taxonomic relative Talaromyces stipitatus (ATCC10500).</title>
        <authorList>
            <person name="Nierman W.C."/>
            <person name="Fedorova-Abrams N.D."/>
            <person name="Andrianopoulos A."/>
        </authorList>
    </citation>
    <scope>NUCLEOTIDE SEQUENCE [LARGE SCALE GENOMIC DNA]</scope>
    <source>
        <strain evidence="2">ATCC 18224 / CBS 334.59 / QM 7333</strain>
    </source>
</reference>
<organism evidence="1 2">
    <name type="scientific">Talaromyces marneffei (strain ATCC 18224 / CBS 334.59 / QM 7333)</name>
    <name type="common">Penicillium marneffei</name>
    <dbReference type="NCBI Taxonomy" id="441960"/>
    <lineage>
        <taxon>Eukaryota</taxon>
        <taxon>Fungi</taxon>
        <taxon>Dikarya</taxon>
        <taxon>Ascomycota</taxon>
        <taxon>Pezizomycotina</taxon>
        <taxon>Eurotiomycetes</taxon>
        <taxon>Eurotiomycetidae</taxon>
        <taxon>Eurotiales</taxon>
        <taxon>Trichocomaceae</taxon>
        <taxon>Talaromyces</taxon>
        <taxon>Talaromyces sect. Talaromyces</taxon>
    </lineage>
</organism>
<proteinExistence type="predicted"/>
<gene>
    <name evidence="1" type="ORF">PMAA_035890</name>
</gene>